<dbReference type="OrthoDB" id="8909581at2"/>
<organism evidence="2 3">
    <name type="scientific">Mastigocoleus testarum BC008</name>
    <dbReference type="NCBI Taxonomy" id="371196"/>
    <lineage>
        <taxon>Bacteria</taxon>
        <taxon>Bacillati</taxon>
        <taxon>Cyanobacteriota</taxon>
        <taxon>Cyanophyceae</taxon>
        <taxon>Nostocales</taxon>
        <taxon>Hapalosiphonaceae</taxon>
        <taxon>Mastigocoleus</taxon>
    </lineage>
</organism>
<evidence type="ECO:0000259" key="1">
    <source>
        <dbReference type="Pfam" id="PF07045"/>
    </source>
</evidence>
<sequence>MQYSVEVFINLYGSGEGLPTTTQWETLLKGDMNSPLTVVNFFKLKDRADTTLTNGKEMTGSEAFATYAETSVPKVSEVGGHFLLRGTVEGNLIGNDSTQWDIIAIGQYPQREYFLKLFKDDEYQKAFKFRRAALEKQNVFLINAM</sequence>
<evidence type="ECO:0000313" key="3">
    <source>
        <dbReference type="Proteomes" id="UP000053372"/>
    </source>
</evidence>
<dbReference type="PANTHER" id="PTHR40257">
    <property type="match status" value="1"/>
</dbReference>
<dbReference type="Pfam" id="PF07045">
    <property type="entry name" value="DUF1330"/>
    <property type="match status" value="1"/>
</dbReference>
<name>A0A0V7ZS64_9CYAN</name>
<dbReference type="SUPFAM" id="SSF54909">
    <property type="entry name" value="Dimeric alpha+beta barrel"/>
    <property type="match status" value="1"/>
</dbReference>
<dbReference type="AlphaFoldDB" id="A0A0V7ZS64"/>
<gene>
    <name evidence="2" type="ORF">BC008_30130</name>
</gene>
<proteinExistence type="predicted"/>
<reference evidence="2 3" key="1">
    <citation type="journal article" date="2015" name="Genome Announc.">
        <title>Draft Genome of the Euendolithic (true boring) Cyanobacterium Mastigocoleus testarum strain BC008.</title>
        <authorList>
            <person name="Guida B.S."/>
            <person name="Garcia-Pichel F."/>
        </authorList>
    </citation>
    <scope>NUCLEOTIDE SEQUENCE [LARGE SCALE GENOMIC DNA]</scope>
    <source>
        <strain evidence="2 3">BC008</strain>
    </source>
</reference>
<dbReference type="EMBL" id="LMTZ01000087">
    <property type="protein sequence ID" value="KST67459.1"/>
    <property type="molecule type" value="Genomic_DNA"/>
</dbReference>
<evidence type="ECO:0000313" key="2">
    <source>
        <dbReference type="EMBL" id="KST67459.1"/>
    </source>
</evidence>
<dbReference type="InterPro" id="IPR011008">
    <property type="entry name" value="Dimeric_a/b-barrel"/>
</dbReference>
<comment type="caution">
    <text evidence="2">The sequence shown here is derived from an EMBL/GenBank/DDBJ whole genome shotgun (WGS) entry which is preliminary data.</text>
</comment>
<keyword evidence="3" id="KW-1185">Reference proteome</keyword>
<accession>A0A0V7ZS64</accession>
<dbReference type="RefSeq" id="WP_036266252.1">
    <property type="nucleotide sequence ID" value="NZ_LMTZ01000087.1"/>
</dbReference>
<dbReference type="Gene3D" id="3.30.70.100">
    <property type="match status" value="1"/>
</dbReference>
<feature type="domain" description="DUF1330" evidence="1">
    <location>
        <begin position="58"/>
        <end position="142"/>
    </location>
</feature>
<dbReference type="PANTHER" id="PTHR40257:SF1">
    <property type="entry name" value="DUF1330 DOMAIN-CONTAINING PROTEIN"/>
    <property type="match status" value="1"/>
</dbReference>
<protein>
    <recommendedName>
        <fullName evidence="1">DUF1330 domain-containing protein</fullName>
    </recommendedName>
</protein>
<dbReference type="Proteomes" id="UP000053372">
    <property type="component" value="Unassembled WGS sequence"/>
</dbReference>
<dbReference type="InterPro" id="IPR010753">
    <property type="entry name" value="DUF1330"/>
</dbReference>